<dbReference type="FunFam" id="3.80.10.10:FF:000095">
    <property type="entry name" value="LRR receptor-like serine/threonine-protein kinase GSO1"/>
    <property type="match status" value="1"/>
</dbReference>
<sequence length="841" mass="91189">MACSKTHHASLLLLVIALLQLVVVHLAHCSNEPSSNTSRQGGNIMHVRARCQQQEAAALLRLKQSFSFTIGPSFCSNSEASDDTTILLPSWRAGNDCCRWEDQRLSPALFNLTSLRYLNLEHNEFCGSHLPGPVPLSNEGSIHPNLKIVDLSKNSFSGLGIIPASMFTLPSLQYLDLSSNSLTGTIPPPRSNMSLLLQHLDLSSNSLSGPIPASIFTQPSLQHLDLSYNSLSRPIPPSIFTQPSLQYLDLSNNSLTGTIPAFRSTMSLSLQYLALSANSLSGPIPASIFTQPSLHELYLCKNQLSGSIEEFQKPSAMLTFIDLSSNHLSGTIPSSFSKLTAGGTLVLDSTKFTGQIPDYTTITDLDLSFNKLRGVVPFPSGANNVDYSNNKLSSLPSNFLSLFETVIDSINLANNELRGPLPYAAECHHQNVHLKTLDISSNHLGGSIPPYLLKGCNELKVLNLRGNRFGGTWPDDVDVSCQLILIDLHGNQIQGRLPGSLDNCKQLQDLDVGGNNFTGVFPSWLGNLSYLRLLVLRSNKFYGPVSISHHKMNHSTTRSYFSSLEIIDLAGNGFTGVLPLELFASFTSMVRSSNRTVGDGLENNNTWHAGDGGSTLTVPIAGIEYSGSPTQYQVAVDVAMKQQYMRVSKIFSDLVVIDMSNNRFSGSIPRTVGNLTSLLVLNMSHNALTGPIPGELGRLVQIESLDLSWNRLTGEIPRQLAALTALEWLNLSYNDLSGSIPSGSQFSTFTSSSFQGGNLGLYGCPLPVRCNLTQPSPGSKVLPPPSPQQLVPDGASADRRFELIVLWLLVGSGYGVGFALAVVLQVVLTRRRKKIIARQSV</sequence>
<evidence type="ECO:0000256" key="11">
    <source>
        <dbReference type="ARBA" id="ARBA00023170"/>
    </source>
</evidence>
<gene>
    <name evidence="15" type="primary">gb20353</name>
    <name evidence="15" type="ORF">PR202_gb20353</name>
</gene>
<evidence type="ECO:0000256" key="13">
    <source>
        <dbReference type="SAM" id="Phobius"/>
    </source>
</evidence>
<keyword evidence="16" id="KW-1185">Reference proteome</keyword>
<comment type="subcellular location">
    <subcellularLocation>
        <location evidence="1">Cell membrane</location>
        <topology evidence="1">Single-pass membrane protein</topology>
    </subcellularLocation>
</comment>
<feature type="transmembrane region" description="Helical" evidence="13">
    <location>
        <begin position="804"/>
        <end position="828"/>
    </location>
</feature>
<dbReference type="Gene3D" id="3.80.10.10">
    <property type="entry name" value="Ribonuclease Inhibitor"/>
    <property type="match status" value="4"/>
</dbReference>
<dbReference type="PROSITE" id="PS51450">
    <property type="entry name" value="LRR"/>
    <property type="match status" value="2"/>
</dbReference>
<dbReference type="GO" id="GO:0005886">
    <property type="term" value="C:plasma membrane"/>
    <property type="evidence" value="ECO:0007669"/>
    <property type="project" value="UniProtKB-SubCell"/>
</dbReference>
<organism evidence="15 16">
    <name type="scientific">Eleusine coracana subsp. coracana</name>
    <dbReference type="NCBI Taxonomy" id="191504"/>
    <lineage>
        <taxon>Eukaryota</taxon>
        <taxon>Viridiplantae</taxon>
        <taxon>Streptophyta</taxon>
        <taxon>Embryophyta</taxon>
        <taxon>Tracheophyta</taxon>
        <taxon>Spermatophyta</taxon>
        <taxon>Magnoliopsida</taxon>
        <taxon>Liliopsida</taxon>
        <taxon>Poales</taxon>
        <taxon>Poaceae</taxon>
        <taxon>PACMAD clade</taxon>
        <taxon>Chloridoideae</taxon>
        <taxon>Cynodonteae</taxon>
        <taxon>Eleusininae</taxon>
        <taxon>Eleusine</taxon>
    </lineage>
</organism>
<keyword evidence="6 13" id="KW-0812">Transmembrane</keyword>
<keyword evidence="3" id="KW-1003">Cell membrane</keyword>
<keyword evidence="4" id="KW-0433">Leucine-rich repeat</keyword>
<evidence type="ECO:0000256" key="2">
    <source>
        <dbReference type="ARBA" id="ARBA00009592"/>
    </source>
</evidence>
<keyword evidence="8" id="KW-0677">Repeat</keyword>
<feature type="chain" id="PRO_5043898994" description="Leucine-rich repeat-containing N-terminal plant-type domain-containing protein" evidence="14">
    <location>
        <begin position="30"/>
        <end position="841"/>
    </location>
</feature>
<evidence type="ECO:0000256" key="3">
    <source>
        <dbReference type="ARBA" id="ARBA00022475"/>
    </source>
</evidence>
<name>A0AAV5FB57_ELECO</name>
<keyword evidence="9 13" id="KW-1133">Transmembrane helix</keyword>
<dbReference type="Pfam" id="PF00560">
    <property type="entry name" value="LRR_1"/>
    <property type="match status" value="5"/>
</dbReference>
<dbReference type="EMBL" id="BQKI01000083">
    <property type="protein sequence ID" value="GJN31898.1"/>
    <property type="molecule type" value="Genomic_DNA"/>
</dbReference>
<protein>
    <recommendedName>
        <fullName evidence="17">Leucine-rich repeat-containing N-terminal plant-type domain-containing protein</fullName>
    </recommendedName>
</protein>
<evidence type="ECO:0000256" key="6">
    <source>
        <dbReference type="ARBA" id="ARBA00022692"/>
    </source>
</evidence>
<evidence type="ECO:0000256" key="8">
    <source>
        <dbReference type="ARBA" id="ARBA00022737"/>
    </source>
</evidence>
<dbReference type="PANTHER" id="PTHR27000">
    <property type="entry name" value="LEUCINE-RICH REPEAT RECEPTOR-LIKE PROTEIN KINASE FAMILY PROTEIN-RELATED"/>
    <property type="match status" value="1"/>
</dbReference>
<evidence type="ECO:0000256" key="12">
    <source>
        <dbReference type="ARBA" id="ARBA00023180"/>
    </source>
</evidence>
<proteinExistence type="inferred from homology"/>
<feature type="signal peptide" evidence="14">
    <location>
        <begin position="1"/>
        <end position="29"/>
    </location>
</feature>
<dbReference type="PANTHER" id="PTHR27000:SF810">
    <property type="entry name" value="LEUCINE-RICH REPEAT-CONTAINING N-TERMINAL PLANT-TYPE DOMAIN-CONTAINING PROTEIN"/>
    <property type="match status" value="1"/>
</dbReference>
<evidence type="ECO:0000256" key="7">
    <source>
        <dbReference type="ARBA" id="ARBA00022729"/>
    </source>
</evidence>
<dbReference type="AlphaFoldDB" id="A0AAV5FB57"/>
<dbReference type="InterPro" id="IPR003591">
    <property type="entry name" value="Leu-rich_rpt_typical-subtyp"/>
</dbReference>
<evidence type="ECO:0000256" key="9">
    <source>
        <dbReference type="ARBA" id="ARBA00022989"/>
    </source>
</evidence>
<keyword evidence="10 13" id="KW-0472">Membrane</keyword>
<evidence type="ECO:0000313" key="16">
    <source>
        <dbReference type="Proteomes" id="UP001054889"/>
    </source>
</evidence>
<dbReference type="FunFam" id="3.80.10.10:FF:000041">
    <property type="entry name" value="LRR receptor-like serine/threonine-protein kinase ERECTA"/>
    <property type="match status" value="1"/>
</dbReference>
<reference evidence="15" key="1">
    <citation type="journal article" date="2018" name="DNA Res.">
        <title>Multiple hybrid de novo genome assembly of finger millet, an orphan allotetraploid crop.</title>
        <authorList>
            <person name="Hatakeyama M."/>
            <person name="Aluri S."/>
            <person name="Balachadran M.T."/>
            <person name="Sivarajan S.R."/>
            <person name="Patrignani A."/>
            <person name="Gruter S."/>
            <person name="Poveda L."/>
            <person name="Shimizu-Inatsugi R."/>
            <person name="Baeten J."/>
            <person name="Francoijs K.J."/>
            <person name="Nataraja K.N."/>
            <person name="Reddy Y.A.N."/>
            <person name="Phadnis S."/>
            <person name="Ravikumar R.L."/>
            <person name="Schlapbach R."/>
            <person name="Sreeman S.M."/>
            <person name="Shimizu K.K."/>
        </authorList>
    </citation>
    <scope>NUCLEOTIDE SEQUENCE</scope>
</reference>
<dbReference type="FunFam" id="3.80.10.10:FF:000111">
    <property type="entry name" value="LRR receptor-like serine/threonine-protein kinase ERECTA"/>
    <property type="match status" value="1"/>
</dbReference>
<dbReference type="Pfam" id="PF13855">
    <property type="entry name" value="LRR_8"/>
    <property type="match status" value="2"/>
</dbReference>
<comment type="caution">
    <text evidence="15">The sequence shown here is derived from an EMBL/GenBank/DDBJ whole genome shotgun (WGS) entry which is preliminary data.</text>
</comment>
<dbReference type="SUPFAM" id="SSF52058">
    <property type="entry name" value="L domain-like"/>
    <property type="match status" value="2"/>
</dbReference>
<keyword evidence="7 14" id="KW-0732">Signal</keyword>
<evidence type="ECO:0008006" key="17">
    <source>
        <dbReference type="Google" id="ProtNLM"/>
    </source>
</evidence>
<evidence type="ECO:0000256" key="1">
    <source>
        <dbReference type="ARBA" id="ARBA00004162"/>
    </source>
</evidence>
<evidence type="ECO:0000256" key="14">
    <source>
        <dbReference type="SAM" id="SignalP"/>
    </source>
</evidence>
<evidence type="ECO:0000313" key="15">
    <source>
        <dbReference type="EMBL" id="GJN31898.1"/>
    </source>
</evidence>
<evidence type="ECO:0000256" key="5">
    <source>
        <dbReference type="ARBA" id="ARBA00022626"/>
    </source>
</evidence>
<dbReference type="Proteomes" id="UP001054889">
    <property type="component" value="Unassembled WGS sequence"/>
</dbReference>
<dbReference type="GO" id="GO:0009742">
    <property type="term" value="P:brassinosteroid mediated signaling pathway"/>
    <property type="evidence" value="ECO:0007669"/>
    <property type="project" value="UniProtKB-KW"/>
</dbReference>
<dbReference type="PRINTS" id="PR00019">
    <property type="entry name" value="LEURICHRPT"/>
</dbReference>
<dbReference type="SMART" id="SM00369">
    <property type="entry name" value="LRR_TYP"/>
    <property type="match status" value="9"/>
</dbReference>
<evidence type="ECO:0000256" key="10">
    <source>
        <dbReference type="ARBA" id="ARBA00023136"/>
    </source>
</evidence>
<keyword evidence="11" id="KW-0675">Receptor</keyword>
<dbReference type="InterPro" id="IPR001611">
    <property type="entry name" value="Leu-rich_rpt"/>
</dbReference>
<comment type="similarity">
    <text evidence="2">Belongs to the RLP family.</text>
</comment>
<accession>A0AAV5FB57</accession>
<evidence type="ECO:0000256" key="4">
    <source>
        <dbReference type="ARBA" id="ARBA00022614"/>
    </source>
</evidence>
<reference evidence="15" key="2">
    <citation type="submission" date="2021-12" db="EMBL/GenBank/DDBJ databases">
        <title>Resequencing data analysis of finger millet.</title>
        <authorList>
            <person name="Hatakeyama M."/>
            <person name="Aluri S."/>
            <person name="Balachadran M.T."/>
            <person name="Sivarajan S.R."/>
            <person name="Poveda L."/>
            <person name="Shimizu-Inatsugi R."/>
            <person name="Schlapbach R."/>
            <person name="Sreeman S.M."/>
            <person name="Shimizu K.K."/>
        </authorList>
    </citation>
    <scope>NUCLEOTIDE SEQUENCE</scope>
</reference>
<keyword evidence="12" id="KW-0325">Glycoprotein</keyword>
<keyword evidence="5" id="KW-1070">Brassinosteroid signaling pathway</keyword>
<dbReference type="InterPro" id="IPR032675">
    <property type="entry name" value="LRR_dom_sf"/>
</dbReference>